<gene>
    <name evidence="3" type="ORF">JI435_107450</name>
</gene>
<accession>A0A7U2I8J1</accession>
<feature type="region of interest" description="Disordered" evidence="2">
    <location>
        <begin position="1"/>
        <end position="94"/>
    </location>
</feature>
<evidence type="ECO:0000256" key="2">
    <source>
        <dbReference type="SAM" id="MobiDB-lite"/>
    </source>
</evidence>
<proteinExistence type="inferred from homology"/>
<evidence type="ECO:0000313" key="4">
    <source>
        <dbReference type="Proteomes" id="UP000663193"/>
    </source>
</evidence>
<dbReference type="PANTHER" id="PTHR12821">
    <property type="entry name" value="BYSTIN"/>
    <property type="match status" value="1"/>
</dbReference>
<keyword evidence="4" id="KW-1185">Reference proteome</keyword>
<organism evidence="3 4">
    <name type="scientific">Phaeosphaeria nodorum (strain SN15 / ATCC MYA-4574 / FGSC 10173)</name>
    <name type="common">Glume blotch fungus</name>
    <name type="synonym">Parastagonospora nodorum</name>
    <dbReference type="NCBI Taxonomy" id="321614"/>
    <lineage>
        <taxon>Eukaryota</taxon>
        <taxon>Fungi</taxon>
        <taxon>Dikarya</taxon>
        <taxon>Ascomycota</taxon>
        <taxon>Pezizomycotina</taxon>
        <taxon>Dothideomycetes</taxon>
        <taxon>Pleosporomycetidae</taxon>
        <taxon>Pleosporales</taxon>
        <taxon>Pleosporineae</taxon>
        <taxon>Phaeosphaeriaceae</taxon>
        <taxon>Parastagonospora</taxon>
    </lineage>
</organism>
<name>A0A7U2I8J1_PHANO</name>
<dbReference type="PANTHER" id="PTHR12821:SF0">
    <property type="entry name" value="BYSTIN"/>
    <property type="match status" value="1"/>
</dbReference>
<dbReference type="InterPro" id="IPR007955">
    <property type="entry name" value="Bystin"/>
</dbReference>
<dbReference type="OrthoDB" id="2192561at2759"/>
<comment type="similarity">
    <text evidence="1">Belongs to the bystin family.</text>
</comment>
<dbReference type="GO" id="GO:0032040">
    <property type="term" value="C:small-subunit processome"/>
    <property type="evidence" value="ECO:0007669"/>
    <property type="project" value="EnsemblFungi"/>
</dbReference>
<dbReference type="Proteomes" id="UP000663193">
    <property type="component" value="Chromosome 17"/>
</dbReference>
<dbReference type="GO" id="GO:0005737">
    <property type="term" value="C:cytoplasm"/>
    <property type="evidence" value="ECO:0007669"/>
    <property type="project" value="EnsemblFungi"/>
</dbReference>
<dbReference type="RefSeq" id="XP_001801006.1">
    <property type="nucleotide sequence ID" value="XM_001800954.1"/>
</dbReference>
<sequence length="491" mass="54438">MPKAPKSPGAAVQQRHNPLAEEYAPSDPWKSKPAKRQKRNKEEKEDDKFVDSKSSRKILDIGRELEEEDERESQVQRQEGANPAFDFESRMGEEDLVDDEEVAHIEDDDEAWGEDDEEVEEVEIDANDLAAWNKFIPTDENPIVWPGEEAQPQGPGTDLAALILEKIAAHEASDGAVKQPREILGGGDAEDAVELPAKVVDVYSKIGLIMSRYKSGKLPKPFKILPTIPAWETLLGITRPENWTPNAMFAATRIFISSKPQTAQIFLNTVLLPAVQDNINETHKLNVHYYNALKKALYKPSAFFKGLLFPLLTDGACTQREAVIIASVVAKVSVPVLHSAVALHRCCEIAAEQMSSDPDAAGPCNIFIKTFLEKKYALPFKVIDAVVFHFLRFRGVVTAPDAMDTESTAGDLGGNGKLPVIWHQCLLAFAQRYRNDITEDQREALLDLLLSRGHKSISPEVRRELLEGRGRGVMLEPAPVGVDGDDTMVMD</sequence>
<reference evidence="4" key="1">
    <citation type="journal article" date="2021" name="BMC Genomics">
        <title>Chromosome-level genome assembly and manually-curated proteome of model necrotroph Parastagonospora nodorum Sn15 reveals a genome-wide trove of candidate effector homologs, and redundancy of virulence-related functions within an accessory chromosome.</title>
        <authorList>
            <person name="Bertazzoni S."/>
            <person name="Jones D.A.B."/>
            <person name="Phan H.T."/>
            <person name="Tan K.-C."/>
            <person name="Hane J.K."/>
        </authorList>
    </citation>
    <scope>NUCLEOTIDE SEQUENCE [LARGE SCALE GENOMIC DNA]</scope>
    <source>
        <strain evidence="4">SN15 / ATCC MYA-4574 / FGSC 10173)</strain>
    </source>
</reference>
<dbReference type="EMBL" id="CP069039">
    <property type="protein sequence ID" value="QRD04818.1"/>
    <property type="molecule type" value="Genomic_DNA"/>
</dbReference>
<dbReference type="GO" id="GO:0030688">
    <property type="term" value="C:preribosome, small subunit precursor"/>
    <property type="evidence" value="ECO:0007669"/>
    <property type="project" value="EnsemblFungi"/>
</dbReference>
<dbReference type="AlphaFoldDB" id="A0A7U2I8J1"/>
<dbReference type="VEuPathDB" id="FungiDB:JI435_107450"/>
<dbReference type="GO" id="GO:0030686">
    <property type="term" value="C:90S preribosome"/>
    <property type="evidence" value="ECO:0007669"/>
    <property type="project" value="EnsemblFungi"/>
</dbReference>
<dbReference type="OMA" id="TKLPVIW"/>
<dbReference type="Pfam" id="PF05291">
    <property type="entry name" value="Bystin"/>
    <property type="match status" value="1"/>
</dbReference>
<evidence type="ECO:0000256" key="1">
    <source>
        <dbReference type="ARBA" id="ARBA00007114"/>
    </source>
</evidence>
<dbReference type="GO" id="GO:0016973">
    <property type="term" value="P:poly(A)+ mRNA export from nucleus"/>
    <property type="evidence" value="ECO:0007669"/>
    <property type="project" value="EnsemblFungi"/>
</dbReference>
<evidence type="ECO:0000313" key="3">
    <source>
        <dbReference type="EMBL" id="QRD04818.1"/>
    </source>
</evidence>
<evidence type="ECO:0008006" key="5">
    <source>
        <dbReference type="Google" id="ProtNLM"/>
    </source>
</evidence>
<dbReference type="GO" id="GO:0030515">
    <property type="term" value="F:snoRNA binding"/>
    <property type="evidence" value="ECO:0007669"/>
    <property type="project" value="EnsemblFungi"/>
</dbReference>
<dbReference type="KEGG" id="pno:SNOG_10745"/>
<feature type="compositionally biased region" description="Basic and acidic residues" evidence="2">
    <location>
        <begin position="40"/>
        <end position="64"/>
    </location>
</feature>
<protein>
    <recommendedName>
        <fullName evidence="5">Bystin</fullName>
    </recommendedName>
</protein>
<dbReference type="GO" id="GO:0000447">
    <property type="term" value="P:endonucleolytic cleavage in ITS1 to separate SSU-rRNA from 5.8S rRNA and LSU-rRNA from tricistronic rRNA transcript (SSU-rRNA, 5.8S rRNA, LSU-rRNA)"/>
    <property type="evidence" value="ECO:0007669"/>
    <property type="project" value="EnsemblFungi"/>
</dbReference>